<sequence length="94" mass="11150">MNRPQRSMPTPVRYLWTDVMMMDAWECERTSTWEEVPSAKMKRLPCSWSRSPGNLQKDMIHHLFGSVGPFEYLLIRFEIWKTSGAIQDFLPKRS</sequence>
<evidence type="ECO:0000313" key="1">
    <source>
        <dbReference type="EMBL" id="KAG8535838.1"/>
    </source>
</evidence>
<gene>
    <name evidence="1" type="ORF">GDO81_027663</name>
</gene>
<comment type="caution">
    <text evidence="1">The sequence shown here is derived from an EMBL/GenBank/DDBJ whole genome shotgun (WGS) entry which is preliminary data.</text>
</comment>
<dbReference type="EMBL" id="WNYA01056073">
    <property type="protein sequence ID" value="KAG8535838.1"/>
    <property type="molecule type" value="Genomic_DNA"/>
</dbReference>
<proteinExistence type="predicted"/>
<evidence type="ECO:0000313" key="2">
    <source>
        <dbReference type="Proteomes" id="UP000824782"/>
    </source>
</evidence>
<name>A0AAV6YP94_ENGPU</name>
<protein>
    <submittedName>
        <fullName evidence="1">Uncharacterized protein</fullName>
    </submittedName>
</protein>
<dbReference type="Proteomes" id="UP000824782">
    <property type="component" value="Unassembled WGS sequence"/>
</dbReference>
<dbReference type="AlphaFoldDB" id="A0AAV6YP94"/>
<reference evidence="1" key="1">
    <citation type="thesis" date="2020" institute="ProQuest LLC" country="789 East Eisenhower Parkway, Ann Arbor, MI, USA">
        <title>Comparative Genomics and Chromosome Evolution.</title>
        <authorList>
            <person name="Mudd A.B."/>
        </authorList>
    </citation>
    <scope>NUCLEOTIDE SEQUENCE</scope>
    <source>
        <strain evidence="1">237g6f4</strain>
        <tissue evidence="1">Blood</tissue>
    </source>
</reference>
<keyword evidence="2" id="KW-1185">Reference proteome</keyword>
<organism evidence="1 2">
    <name type="scientific">Engystomops pustulosus</name>
    <name type="common">Tungara frog</name>
    <name type="synonym">Physalaemus pustulosus</name>
    <dbReference type="NCBI Taxonomy" id="76066"/>
    <lineage>
        <taxon>Eukaryota</taxon>
        <taxon>Metazoa</taxon>
        <taxon>Chordata</taxon>
        <taxon>Craniata</taxon>
        <taxon>Vertebrata</taxon>
        <taxon>Euteleostomi</taxon>
        <taxon>Amphibia</taxon>
        <taxon>Batrachia</taxon>
        <taxon>Anura</taxon>
        <taxon>Neobatrachia</taxon>
        <taxon>Hyloidea</taxon>
        <taxon>Leptodactylidae</taxon>
        <taxon>Leiuperinae</taxon>
        <taxon>Engystomops</taxon>
    </lineage>
</organism>
<accession>A0AAV6YP94</accession>